<protein>
    <submittedName>
        <fullName evidence="1">Uncharacterized protein</fullName>
    </submittedName>
</protein>
<sequence>MGTATGWKTESQYLINKFFTLNWHFIVAKKWYFFICYLH</sequence>
<dbReference type="Proteomes" id="UP000243525">
    <property type="component" value="Unassembled WGS sequence"/>
</dbReference>
<feature type="non-terminal residue" evidence="1">
    <location>
        <position position="39"/>
    </location>
</feature>
<evidence type="ECO:0000313" key="2">
    <source>
        <dbReference type="Proteomes" id="UP000243525"/>
    </source>
</evidence>
<dbReference type="AlphaFoldDB" id="A0A2T5BQ12"/>
<gene>
    <name evidence="1" type="ORF">C8N47_1483</name>
</gene>
<reference evidence="1 2" key="1">
    <citation type="submission" date="2018-04" db="EMBL/GenBank/DDBJ databases">
        <title>Genomic Encyclopedia of Archaeal and Bacterial Type Strains, Phase II (KMG-II): from individual species to whole genera.</title>
        <authorList>
            <person name="Goeker M."/>
        </authorList>
    </citation>
    <scope>NUCLEOTIDE SEQUENCE [LARGE SCALE GENOMIC DNA]</scope>
    <source>
        <strain evidence="1 2">DSM 28823</strain>
    </source>
</reference>
<keyword evidence="2" id="KW-1185">Reference proteome</keyword>
<dbReference type="EMBL" id="QAAD01000048">
    <property type="protein sequence ID" value="PTN01210.1"/>
    <property type="molecule type" value="Genomic_DNA"/>
</dbReference>
<name>A0A2T5BQ12_9BACT</name>
<proteinExistence type="predicted"/>
<comment type="caution">
    <text evidence="1">The sequence shown here is derived from an EMBL/GenBank/DDBJ whole genome shotgun (WGS) entry which is preliminary data.</text>
</comment>
<organism evidence="1 2">
    <name type="scientific">Mangrovibacterium marinum</name>
    <dbReference type="NCBI Taxonomy" id="1639118"/>
    <lineage>
        <taxon>Bacteria</taxon>
        <taxon>Pseudomonadati</taxon>
        <taxon>Bacteroidota</taxon>
        <taxon>Bacteroidia</taxon>
        <taxon>Marinilabiliales</taxon>
        <taxon>Prolixibacteraceae</taxon>
        <taxon>Mangrovibacterium</taxon>
    </lineage>
</organism>
<accession>A0A2T5BQ12</accession>
<evidence type="ECO:0000313" key="1">
    <source>
        <dbReference type="EMBL" id="PTN01210.1"/>
    </source>
</evidence>